<evidence type="ECO:0000313" key="3">
    <source>
        <dbReference type="Proteomes" id="UP000655287"/>
    </source>
</evidence>
<dbReference type="EMBL" id="BOOU01000063">
    <property type="protein sequence ID" value="GII79775.1"/>
    <property type="molecule type" value="Genomic_DNA"/>
</dbReference>
<evidence type="ECO:0000313" key="2">
    <source>
        <dbReference type="EMBL" id="GII79775.1"/>
    </source>
</evidence>
<keyword evidence="3" id="KW-1185">Reference proteome</keyword>
<keyword evidence="1" id="KW-0732">Signal</keyword>
<reference evidence="2" key="1">
    <citation type="submission" date="2021-01" db="EMBL/GenBank/DDBJ databases">
        <title>Whole genome shotgun sequence of Sphaerisporangium rufum NBRC 109079.</title>
        <authorList>
            <person name="Komaki H."/>
            <person name="Tamura T."/>
        </authorList>
    </citation>
    <scope>NUCLEOTIDE SEQUENCE</scope>
    <source>
        <strain evidence="2">NBRC 109079</strain>
    </source>
</reference>
<accession>A0A919R9G2</accession>
<sequence length="122" mass="12494">MNTIHRLIVTGSVCAAALAGTVAAASAETAAPSRPAGACATCVAPGGVYGLSWFRPTYYVPPVASTFYVTPRVSTYYVAPTAYVAPTTYVAPTVYGYPTVYSYGVGTYGVGAYGACTVAYTC</sequence>
<organism evidence="2 3">
    <name type="scientific">Sphaerisporangium rufum</name>
    <dbReference type="NCBI Taxonomy" id="1381558"/>
    <lineage>
        <taxon>Bacteria</taxon>
        <taxon>Bacillati</taxon>
        <taxon>Actinomycetota</taxon>
        <taxon>Actinomycetes</taxon>
        <taxon>Streptosporangiales</taxon>
        <taxon>Streptosporangiaceae</taxon>
        <taxon>Sphaerisporangium</taxon>
    </lineage>
</organism>
<feature type="signal peptide" evidence="1">
    <location>
        <begin position="1"/>
        <end position="24"/>
    </location>
</feature>
<comment type="caution">
    <text evidence="2">The sequence shown here is derived from an EMBL/GenBank/DDBJ whole genome shotgun (WGS) entry which is preliminary data.</text>
</comment>
<dbReference type="AlphaFoldDB" id="A0A919R9G2"/>
<evidence type="ECO:0000256" key="1">
    <source>
        <dbReference type="SAM" id="SignalP"/>
    </source>
</evidence>
<proteinExistence type="predicted"/>
<dbReference type="Proteomes" id="UP000655287">
    <property type="component" value="Unassembled WGS sequence"/>
</dbReference>
<name>A0A919R9G2_9ACTN</name>
<protein>
    <submittedName>
        <fullName evidence="2">Uncharacterized protein</fullName>
    </submittedName>
</protein>
<feature type="chain" id="PRO_5037364348" evidence="1">
    <location>
        <begin position="25"/>
        <end position="122"/>
    </location>
</feature>
<gene>
    <name evidence="2" type="ORF">Sru01_47570</name>
</gene>
<dbReference type="RefSeq" id="WP_203989934.1">
    <property type="nucleotide sequence ID" value="NZ_BOOU01000063.1"/>
</dbReference>